<accession>A0AA41MNV9</accession>
<feature type="region of interest" description="Disordered" evidence="1">
    <location>
        <begin position="1"/>
        <end position="21"/>
    </location>
</feature>
<name>A0AA41MNV9_SCICA</name>
<dbReference type="InterPro" id="IPR038780">
    <property type="entry name" value="ALN"/>
</dbReference>
<sequence length="162" mass="17385">MATGRHPGVQPARKRDGGTELPARCVHFRLKAERWAPRASCSREEVGGRPASASGRGRGACRRSRRLRPGAWAGRDAWAGRGGAPWCDPAASGFPSGRVDRAAAVARGGMEARAADGGPGRRGPGAPQAGTNGLPKHSYWLDLWLFVLFDVVLFLFVYLLPW</sequence>
<evidence type="ECO:0000256" key="1">
    <source>
        <dbReference type="SAM" id="MobiDB-lite"/>
    </source>
</evidence>
<feature type="region of interest" description="Disordered" evidence="1">
    <location>
        <begin position="109"/>
        <end position="129"/>
    </location>
</feature>
<proteinExistence type="predicted"/>
<dbReference type="EMBL" id="JAATJV010249386">
    <property type="protein sequence ID" value="MBZ3875375.1"/>
    <property type="molecule type" value="Genomic_DNA"/>
</dbReference>
<protein>
    <recommendedName>
        <fullName evidence="5">HCV F-transactivated protein 1</fullName>
    </recommendedName>
</protein>
<feature type="transmembrane region" description="Helical" evidence="2">
    <location>
        <begin position="139"/>
        <end position="160"/>
    </location>
</feature>
<keyword evidence="4" id="KW-1185">Reference proteome</keyword>
<evidence type="ECO:0008006" key="5">
    <source>
        <dbReference type="Google" id="ProtNLM"/>
    </source>
</evidence>
<feature type="compositionally biased region" description="Basic and acidic residues" evidence="1">
    <location>
        <begin position="37"/>
        <end position="47"/>
    </location>
</feature>
<dbReference type="PANTHER" id="PTHR37367">
    <property type="entry name" value="CHROMOSOME 4 OPEN READING FRAME 3"/>
    <property type="match status" value="1"/>
</dbReference>
<gene>
    <name evidence="3" type="ORF">SUZIE_132655</name>
</gene>
<keyword evidence="2" id="KW-1133">Transmembrane helix</keyword>
<evidence type="ECO:0000313" key="3">
    <source>
        <dbReference type="EMBL" id="MBZ3875375.1"/>
    </source>
</evidence>
<evidence type="ECO:0000313" key="4">
    <source>
        <dbReference type="Proteomes" id="UP001166674"/>
    </source>
</evidence>
<keyword evidence="2" id="KW-0812">Transmembrane</keyword>
<feature type="region of interest" description="Disordered" evidence="1">
    <location>
        <begin position="37"/>
        <end position="62"/>
    </location>
</feature>
<keyword evidence="2" id="KW-0472">Membrane</keyword>
<organism evidence="3 4">
    <name type="scientific">Sciurus carolinensis</name>
    <name type="common">Eastern gray squirrel</name>
    <dbReference type="NCBI Taxonomy" id="30640"/>
    <lineage>
        <taxon>Eukaryota</taxon>
        <taxon>Metazoa</taxon>
        <taxon>Chordata</taxon>
        <taxon>Craniata</taxon>
        <taxon>Vertebrata</taxon>
        <taxon>Euteleostomi</taxon>
        <taxon>Mammalia</taxon>
        <taxon>Eutheria</taxon>
        <taxon>Euarchontoglires</taxon>
        <taxon>Glires</taxon>
        <taxon>Rodentia</taxon>
        <taxon>Sciuromorpha</taxon>
        <taxon>Sciuridae</taxon>
        <taxon>Sciurinae</taxon>
        <taxon>Sciurini</taxon>
        <taxon>Sciurus</taxon>
    </lineage>
</organism>
<dbReference type="PANTHER" id="PTHR37367:SF1">
    <property type="entry name" value="CHROMOSOME 4 OPEN READING FRAME 3"/>
    <property type="match status" value="1"/>
</dbReference>
<dbReference type="Pfam" id="PF17696">
    <property type="entry name" value="ALN"/>
    <property type="match status" value="1"/>
</dbReference>
<dbReference type="AlphaFoldDB" id="A0AA41MNV9"/>
<evidence type="ECO:0000256" key="2">
    <source>
        <dbReference type="SAM" id="Phobius"/>
    </source>
</evidence>
<reference evidence="3" key="1">
    <citation type="submission" date="2020-03" db="EMBL/GenBank/DDBJ databases">
        <title>Studies in the Genomics of Life Span.</title>
        <authorList>
            <person name="Glass D."/>
        </authorList>
    </citation>
    <scope>NUCLEOTIDE SEQUENCE</scope>
    <source>
        <strain evidence="3">SUZIE</strain>
        <tissue evidence="3">Muscle</tissue>
    </source>
</reference>
<comment type="caution">
    <text evidence="3">The sequence shown here is derived from an EMBL/GenBank/DDBJ whole genome shotgun (WGS) entry which is preliminary data.</text>
</comment>
<dbReference type="Proteomes" id="UP001166674">
    <property type="component" value="Unassembled WGS sequence"/>
</dbReference>